<dbReference type="STRING" id="402600.SAMN05216188_115172"/>
<organism evidence="1 2">
    <name type="scientific">Lentzea xinjiangensis</name>
    <dbReference type="NCBI Taxonomy" id="402600"/>
    <lineage>
        <taxon>Bacteria</taxon>
        <taxon>Bacillati</taxon>
        <taxon>Actinomycetota</taxon>
        <taxon>Actinomycetes</taxon>
        <taxon>Pseudonocardiales</taxon>
        <taxon>Pseudonocardiaceae</taxon>
        <taxon>Lentzea</taxon>
    </lineage>
</organism>
<protein>
    <submittedName>
        <fullName evidence="1">Uncharacterized protein</fullName>
    </submittedName>
</protein>
<dbReference type="Proteomes" id="UP000199352">
    <property type="component" value="Unassembled WGS sequence"/>
</dbReference>
<dbReference type="OrthoDB" id="6313019at2"/>
<keyword evidence="2" id="KW-1185">Reference proteome</keyword>
<reference evidence="2" key="1">
    <citation type="submission" date="2016-10" db="EMBL/GenBank/DDBJ databases">
        <authorList>
            <person name="Varghese N."/>
            <person name="Submissions S."/>
        </authorList>
    </citation>
    <scope>NUCLEOTIDE SEQUENCE [LARGE SCALE GENOMIC DNA]</scope>
    <source>
        <strain evidence="2">CGMCC 4.3525</strain>
    </source>
</reference>
<dbReference type="EMBL" id="FOFR01000015">
    <property type="protein sequence ID" value="SER78391.1"/>
    <property type="molecule type" value="Genomic_DNA"/>
</dbReference>
<proteinExistence type="predicted"/>
<sequence length="133" mass="14778">MAQAVPAGVGEFRGLVHEAARRAGGEVTRWCEPEVTPNFYAAHVEYGDHRPGVAVLRSHAGDVALAVGHDRQPLVFADDAALLSVLSELGLRVRTSAELRRPFQAAEWPLLDVRDVRYWRPHTVGEALFNRWD</sequence>
<dbReference type="AlphaFoldDB" id="A0A1H9S051"/>
<name>A0A1H9S051_9PSEU</name>
<dbReference type="RefSeq" id="WP_143116288.1">
    <property type="nucleotide sequence ID" value="NZ_FOFR01000015.1"/>
</dbReference>
<accession>A0A1H9S051</accession>
<evidence type="ECO:0000313" key="2">
    <source>
        <dbReference type="Proteomes" id="UP000199352"/>
    </source>
</evidence>
<evidence type="ECO:0000313" key="1">
    <source>
        <dbReference type="EMBL" id="SER78391.1"/>
    </source>
</evidence>
<gene>
    <name evidence="1" type="ORF">SAMN05216188_115172</name>
</gene>